<dbReference type="Proteomes" id="UP000215002">
    <property type="component" value="Chromosome"/>
</dbReference>
<dbReference type="KEGG" id="muc:MuYL_2496"/>
<dbReference type="SUPFAM" id="SSF47413">
    <property type="entry name" value="lambda repressor-like DNA-binding domains"/>
    <property type="match status" value="1"/>
</dbReference>
<dbReference type="Pfam" id="PF13560">
    <property type="entry name" value="HTH_31"/>
    <property type="match status" value="1"/>
</dbReference>
<accession>A0A223NWX9</accession>
<dbReference type="AlphaFoldDB" id="A0A223NWX9"/>
<proteinExistence type="predicted"/>
<feature type="domain" description="HTH cro/C1-type" evidence="1">
    <location>
        <begin position="22"/>
        <end position="76"/>
    </location>
</feature>
<sequence>MSTPNISEEYIHQQRVALGAKLKAIRLERGLTLEQVGELIGTGKSTVSKIEAGTWNASISWFILFAHALEFDISFILK</sequence>
<dbReference type="OrthoDB" id="8690238at2"/>
<name>A0A223NWX9_9SPHI</name>
<dbReference type="EMBL" id="CP022743">
    <property type="protein sequence ID" value="ASU34383.1"/>
    <property type="molecule type" value="Genomic_DNA"/>
</dbReference>
<dbReference type="InterPro" id="IPR001387">
    <property type="entry name" value="Cro/C1-type_HTH"/>
</dbReference>
<keyword evidence="3" id="KW-1185">Reference proteome</keyword>
<dbReference type="RefSeq" id="WP_094570739.1">
    <property type="nucleotide sequence ID" value="NZ_CP022743.1"/>
</dbReference>
<dbReference type="CDD" id="cd00093">
    <property type="entry name" value="HTH_XRE"/>
    <property type="match status" value="1"/>
</dbReference>
<organism evidence="2 3">
    <name type="scientific">Mucilaginibacter xinganensis</name>
    <dbReference type="NCBI Taxonomy" id="1234841"/>
    <lineage>
        <taxon>Bacteria</taxon>
        <taxon>Pseudomonadati</taxon>
        <taxon>Bacteroidota</taxon>
        <taxon>Sphingobacteriia</taxon>
        <taxon>Sphingobacteriales</taxon>
        <taxon>Sphingobacteriaceae</taxon>
        <taxon>Mucilaginibacter</taxon>
    </lineage>
</organism>
<dbReference type="Gene3D" id="1.10.260.40">
    <property type="entry name" value="lambda repressor-like DNA-binding domains"/>
    <property type="match status" value="1"/>
</dbReference>
<dbReference type="SMART" id="SM00530">
    <property type="entry name" value="HTH_XRE"/>
    <property type="match status" value="1"/>
</dbReference>
<evidence type="ECO:0000259" key="1">
    <source>
        <dbReference type="PROSITE" id="PS50943"/>
    </source>
</evidence>
<gene>
    <name evidence="2" type="ORF">MuYL_2496</name>
</gene>
<dbReference type="InterPro" id="IPR010982">
    <property type="entry name" value="Lambda_DNA-bd_dom_sf"/>
</dbReference>
<reference evidence="2 3" key="1">
    <citation type="submission" date="2017-08" db="EMBL/GenBank/DDBJ databases">
        <title>Complete genome sequence of Mucilaginibacter sp. strain BJC16-A31.</title>
        <authorList>
            <consortium name="Henan University of Science and Technology"/>
            <person name="You X."/>
        </authorList>
    </citation>
    <scope>NUCLEOTIDE SEQUENCE [LARGE SCALE GENOMIC DNA]</scope>
    <source>
        <strain evidence="2 3">BJC16-A31</strain>
    </source>
</reference>
<dbReference type="PROSITE" id="PS50943">
    <property type="entry name" value="HTH_CROC1"/>
    <property type="match status" value="1"/>
</dbReference>
<evidence type="ECO:0000313" key="2">
    <source>
        <dbReference type="EMBL" id="ASU34383.1"/>
    </source>
</evidence>
<dbReference type="GO" id="GO:0003677">
    <property type="term" value="F:DNA binding"/>
    <property type="evidence" value="ECO:0007669"/>
    <property type="project" value="InterPro"/>
</dbReference>
<evidence type="ECO:0000313" key="3">
    <source>
        <dbReference type="Proteomes" id="UP000215002"/>
    </source>
</evidence>
<protein>
    <submittedName>
        <fullName evidence="2">Helix-turn-helix protein</fullName>
    </submittedName>
</protein>